<evidence type="ECO:0000313" key="1">
    <source>
        <dbReference type="EMBL" id="ROV59839.1"/>
    </source>
</evidence>
<dbReference type="EMBL" id="RKIK01000031">
    <property type="protein sequence ID" value="ROV59839.1"/>
    <property type="molecule type" value="Genomic_DNA"/>
</dbReference>
<comment type="caution">
    <text evidence="1">The sequence shown here is derived from an EMBL/GenBank/DDBJ whole genome shotgun (WGS) entry which is preliminary data.</text>
</comment>
<protein>
    <submittedName>
        <fullName evidence="1">Uncharacterized protein</fullName>
    </submittedName>
</protein>
<dbReference type="RefSeq" id="WP_123782228.1">
    <property type="nucleotide sequence ID" value="NZ_RKIK01000031.1"/>
</dbReference>
<evidence type="ECO:0000313" key="2">
    <source>
        <dbReference type="Proteomes" id="UP000278792"/>
    </source>
</evidence>
<proteinExistence type="predicted"/>
<accession>A0A3N3DZL6</accession>
<name>A0A3N3DZL6_9VIBR</name>
<dbReference type="Proteomes" id="UP000278792">
    <property type="component" value="Unassembled WGS sequence"/>
</dbReference>
<organism evidence="1 2">
    <name type="scientific">Vibrio ponticus</name>
    <dbReference type="NCBI Taxonomy" id="265668"/>
    <lineage>
        <taxon>Bacteria</taxon>
        <taxon>Pseudomonadati</taxon>
        <taxon>Pseudomonadota</taxon>
        <taxon>Gammaproteobacteria</taxon>
        <taxon>Vibrionales</taxon>
        <taxon>Vibrionaceae</taxon>
        <taxon>Vibrio</taxon>
    </lineage>
</organism>
<sequence length="293" mass="34026">MQKKRSLIYFLLPSLLIVLAMTDRMRPMRVFVAYYSCKVVEQLGLTHTCEQLPVVTVLENGKPDADLYGIEDPLALTLFFERYKLPGHVYAHRTNSPDRAKLYANYYQAFEFDAVWDEKLGKLDIYHYPEHNSMQFYFENLLTLVPETSRLWLDLKNLTATNKQQVVNYLDQLFPDVEQRQRLIVESKNPIDLDLLKQSGYKTSYYLPSENKLHGCDEDSSVQTVINNINQISSDYISFPYTQQEFVDRCVLPLARNVEQLSWGGLPFAIPNGALSRYQGYIVDHSVSLNRLE</sequence>
<dbReference type="AlphaFoldDB" id="A0A3N3DZL6"/>
<reference evidence="1 2" key="1">
    <citation type="submission" date="2018-11" db="EMBL/GenBank/DDBJ databases">
        <title>Vibrio ponticus strain CAIM 1751 pathogenic for the snapper Lutjanus guttatus.</title>
        <authorList>
            <person name="Soto-Rodriguez S."/>
            <person name="Lozano-Olvera R."/>
            <person name="Gomez-Gil B."/>
        </authorList>
    </citation>
    <scope>NUCLEOTIDE SEQUENCE [LARGE SCALE GENOMIC DNA]</scope>
    <source>
        <strain evidence="1 2">CAIM 1751</strain>
    </source>
</reference>
<gene>
    <name evidence="1" type="ORF">EGH82_11795</name>
</gene>